<protein>
    <submittedName>
        <fullName evidence="2">Sorting nexin-1</fullName>
    </submittedName>
</protein>
<proteinExistence type="predicted"/>
<dbReference type="Proteomes" id="UP000325081">
    <property type="component" value="Unassembled WGS sequence"/>
</dbReference>
<name>A0A5A7RF37_STRAF</name>
<feature type="region of interest" description="Disordered" evidence="1">
    <location>
        <begin position="195"/>
        <end position="220"/>
    </location>
</feature>
<dbReference type="OrthoDB" id="1938170at2759"/>
<feature type="compositionally biased region" description="Polar residues" evidence="1">
    <location>
        <begin position="45"/>
        <end position="61"/>
    </location>
</feature>
<accession>A0A5A7RF37</accession>
<dbReference type="EMBL" id="BKCP01012181">
    <property type="protein sequence ID" value="GER55795.1"/>
    <property type="molecule type" value="Genomic_DNA"/>
</dbReference>
<sequence>MFLLWKVGHIEKACSTRVEDIANRNLQEGQFGDWIRVLETYQGINRQNSESPSNPSDNQTGYEGAAKVSKSPPMLNSEIPNNTSTKHSGKSEELHKEPGKQDKDTLDQEMATAQNNSERLTELQKETEMIDTTTLHQVPVTTLYTTTHDITDMVLVNPQPKEIKESNPLLMNTQNQMQQAPTPSRKTWKRVIKSEDSCSRKPNNSTSVGASITKRIREERDNTQAAAYILSQASRAEP</sequence>
<dbReference type="AlphaFoldDB" id="A0A5A7RF37"/>
<organism evidence="2 3">
    <name type="scientific">Striga asiatica</name>
    <name type="common">Asiatic witchweed</name>
    <name type="synonym">Buchnera asiatica</name>
    <dbReference type="NCBI Taxonomy" id="4170"/>
    <lineage>
        <taxon>Eukaryota</taxon>
        <taxon>Viridiplantae</taxon>
        <taxon>Streptophyta</taxon>
        <taxon>Embryophyta</taxon>
        <taxon>Tracheophyta</taxon>
        <taxon>Spermatophyta</taxon>
        <taxon>Magnoliopsida</taxon>
        <taxon>eudicotyledons</taxon>
        <taxon>Gunneridae</taxon>
        <taxon>Pentapetalae</taxon>
        <taxon>asterids</taxon>
        <taxon>lamiids</taxon>
        <taxon>Lamiales</taxon>
        <taxon>Orobanchaceae</taxon>
        <taxon>Buchnereae</taxon>
        <taxon>Striga</taxon>
    </lineage>
</organism>
<feature type="compositionally biased region" description="Basic and acidic residues" evidence="1">
    <location>
        <begin position="89"/>
        <end position="105"/>
    </location>
</feature>
<evidence type="ECO:0000313" key="2">
    <source>
        <dbReference type="EMBL" id="GER55795.1"/>
    </source>
</evidence>
<evidence type="ECO:0000256" key="1">
    <source>
        <dbReference type="SAM" id="MobiDB-lite"/>
    </source>
</evidence>
<keyword evidence="3" id="KW-1185">Reference proteome</keyword>
<feature type="compositionally biased region" description="Polar residues" evidence="1">
    <location>
        <begin position="200"/>
        <end position="210"/>
    </location>
</feature>
<comment type="caution">
    <text evidence="2">The sequence shown here is derived from an EMBL/GenBank/DDBJ whole genome shotgun (WGS) entry which is preliminary data.</text>
</comment>
<evidence type="ECO:0000313" key="3">
    <source>
        <dbReference type="Proteomes" id="UP000325081"/>
    </source>
</evidence>
<reference evidence="3" key="1">
    <citation type="journal article" date="2019" name="Curr. Biol.">
        <title>Genome Sequence of Striga asiatica Provides Insight into the Evolution of Plant Parasitism.</title>
        <authorList>
            <person name="Yoshida S."/>
            <person name="Kim S."/>
            <person name="Wafula E.K."/>
            <person name="Tanskanen J."/>
            <person name="Kim Y.M."/>
            <person name="Honaas L."/>
            <person name="Yang Z."/>
            <person name="Spallek T."/>
            <person name="Conn C.E."/>
            <person name="Ichihashi Y."/>
            <person name="Cheong K."/>
            <person name="Cui S."/>
            <person name="Der J.P."/>
            <person name="Gundlach H."/>
            <person name="Jiao Y."/>
            <person name="Hori C."/>
            <person name="Ishida J.K."/>
            <person name="Kasahara H."/>
            <person name="Kiba T."/>
            <person name="Kim M.S."/>
            <person name="Koo N."/>
            <person name="Laohavisit A."/>
            <person name="Lee Y.H."/>
            <person name="Lumba S."/>
            <person name="McCourt P."/>
            <person name="Mortimer J.C."/>
            <person name="Mutuku J.M."/>
            <person name="Nomura T."/>
            <person name="Sasaki-Sekimoto Y."/>
            <person name="Seto Y."/>
            <person name="Wang Y."/>
            <person name="Wakatake T."/>
            <person name="Sakakibara H."/>
            <person name="Demura T."/>
            <person name="Yamaguchi S."/>
            <person name="Yoneyama K."/>
            <person name="Manabe R.I."/>
            <person name="Nelson D.C."/>
            <person name="Schulman A.H."/>
            <person name="Timko M.P."/>
            <person name="dePamphilis C.W."/>
            <person name="Choi D."/>
            <person name="Shirasu K."/>
        </authorList>
    </citation>
    <scope>NUCLEOTIDE SEQUENCE [LARGE SCALE GENOMIC DNA]</scope>
    <source>
        <strain evidence="3">cv. UVA1</strain>
    </source>
</reference>
<gene>
    <name evidence="2" type="ORF">STAS_33486</name>
</gene>
<feature type="region of interest" description="Disordered" evidence="1">
    <location>
        <begin position="45"/>
        <end position="105"/>
    </location>
</feature>